<feature type="region of interest" description="Disordered" evidence="1">
    <location>
        <begin position="1"/>
        <end position="37"/>
    </location>
</feature>
<evidence type="ECO:0000313" key="2">
    <source>
        <dbReference type="EMBL" id="MFF3226162.1"/>
    </source>
</evidence>
<dbReference type="Proteomes" id="UP001601948">
    <property type="component" value="Unassembled WGS sequence"/>
</dbReference>
<organism evidence="2 3">
    <name type="scientific">Nocardia suismassiliense</name>
    <dbReference type="NCBI Taxonomy" id="2077092"/>
    <lineage>
        <taxon>Bacteria</taxon>
        <taxon>Bacillati</taxon>
        <taxon>Actinomycetota</taxon>
        <taxon>Actinomycetes</taxon>
        <taxon>Mycobacteriales</taxon>
        <taxon>Nocardiaceae</taxon>
        <taxon>Nocardia</taxon>
    </lineage>
</organism>
<evidence type="ECO:0000313" key="3">
    <source>
        <dbReference type="Proteomes" id="UP001601948"/>
    </source>
</evidence>
<reference evidence="2 3" key="1">
    <citation type="submission" date="2024-10" db="EMBL/GenBank/DDBJ databases">
        <title>The Natural Products Discovery Center: Release of the First 8490 Sequenced Strains for Exploring Actinobacteria Biosynthetic Diversity.</title>
        <authorList>
            <person name="Kalkreuter E."/>
            <person name="Kautsar S.A."/>
            <person name="Yang D."/>
            <person name="Bader C.D."/>
            <person name="Teijaro C.N."/>
            <person name="Fluegel L."/>
            <person name="Davis C.M."/>
            <person name="Simpson J.R."/>
            <person name="Lauterbach L."/>
            <person name="Steele A.D."/>
            <person name="Gui C."/>
            <person name="Meng S."/>
            <person name="Li G."/>
            <person name="Viehrig K."/>
            <person name="Ye F."/>
            <person name="Su P."/>
            <person name="Kiefer A.F."/>
            <person name="Nichols A."/>
            <person name="Cepeda A.J."/>
            <person name="Yan W."/>
            <person name="Fan B."/>
            <person name="Jiang Y."/>
            <person name="Adhikari A."/>
            <person name="Zheng C.-J."/>
            <person name="Schuster L."/>
            <person name="Cowan T.M."/>
            <person name="Smanski M.J."/>
            <person name="Chevrette M.G."/>
            <person name="De Carvalho L.P.S."/>
            <person name="Shen B."/>
        </authorList>
    </citation>
    <scope>NUCLEOTIDE SEQUENCE [LARGE SCALE GENOMIC DNA]</scope>
    <source>
        <strain evidence="2 3">NPDC003040</strain>
    </source>
</reference>
<proteinExistence type="predicted"/>
<name>A0ABW6QZ91_9NOCA</name>
<accession>A0ABW6QZ91</accession>
<evidence type="ECO:0000256" key="1">
    <source>
        <dbReference type="SAM" id="MobiDB-lite"/>
    </source>
</evidence>
<dbReference type="EMBL" id="JBIAPI010000007">
    <property type="protein sequence ID" value="MFF3226162.1"/>
    <property type="molecule type" value="Genomic_DNA"/>
</dbReference>
<comment type="caution">
    <text evidence="2">The sequence shown here is derived from an EMBL/GenBank/DDBJ whole genome shotgun (WGS) entry which is preliminary data.</text>
</comment>
<dbReference type="RefSeq" id="WP_387721201.1">
    <property type="nucleotide sequence ID" value="NZ_JBIAPI010000007.1"/>
</dbReference>
<gene>
    <name evidence="2" type="ORF">ACFYV7_25435</name>
</gene>
<protein>
    <recommendedName>
        <fullName evidence="4">DUF440 family protein</fullName>
    </recommendedName>
</protein>
<sequence length="134" mass="15060">MTESRQQRRARERAERKAANGPGPNLRAVPNPQASEVKARRPALVEVQVEWVDDFWSARWEEVEDVFESPDDEDAEILEVSISDSDEDLGRLVGGIIESIAEQWQGCEVSIDWQLDDDAEQEVDKLGIELPGSA</sequence>
<keyword evidence="3" id="KW-1185">Reference proteome</keyword>
<evidence type="ECO:0008006" key="4">
    <source>
        <dbReference type="Google" id="ProtNLM"/>
    </source>
</evidence>